<comment type="caution">
    <text evidence="2">The sequence shown here is derived from an EMBL/GenBank/DDBJ whole genome shotgun (WGS) entry which is preliminary data.</text>
</comment>
<gene>
    <name evidence="2" type="ORF">RHODGE_RHODGE_02903</name>
</gene>
<reference evidence="3" key="1">
    <citation type="submission" date="2018-10" db="EMBL/GenBank/DDBJ databases">
        <authorList>
            <person name="Peiro R."/>
            <person name="Begona"/>
            <person name="Cbmso G."/>
            <person name="Lopez M."/>
            <person name="Gonzalez S."/>
            <person name="Sacristan E."/>
            <person name="Castillo E."/>
        </authorList>
    </citation>
    <scope>NUCLEOTIDE SEQUENCE [LARGE SCALE GENOMIC DNA]</scope>
</reference>
<keyword evidence="3" id="KW-1185">Reference proteome</keyword>
<evidence type="ECO:0008006" key="4">
    <source>
        <dbReference type="Google" id="ProtNLM"/>
    </source>
</evidence>
<evidence type="ECO:0000313" key="3">
    <source>
        <dbReference type="Proteomes" id="UP000289200"/>
    </source>
</evidence>
<accession>A0A447CWL8</accession>
<feature type="transmembrane region" description="Helical" evidence="1">
    <location>
        <begin position="219"/>
        <end position="237"/>
    </location>
</feature>
<keyword evidence="1" id="KW-1133">Transmembrane helix</keyword>
<name>A0A447CWL8_9BRAD</name>
<keyword evidence="1" id="KW-0472">Membrane</keyword>
<feature type="transmembrane region" description="Helical" evidence="1">
    <location>
        <begin position="105"/>
        <end position="122"/>
    </location>
</feature>
<feature type="transmembrane region" description="Helical" evidence="1">
    <location>
        <begin position="257"/>
        <end position="281"/>
    </location>
</feature>
<dbReference type="EMBL" id="UWOC01000152">
    <property type="protein sequence ID" value="VCU09734.1"/>
    <property type="molecule type" value="Genomic_DNA"/>
</dbReference>
<protein>
    <recommendedName>
        <fullName evidence="4">Glycosyltransferase RgtA/B/C/D-like domain-containing protein</fullName>
    </recommendedName>
</protein>
<feature type="transmembrane region" description="Helical" evidence="1">
    <location>
        <begin position="151"/>
        <end position="168"/>
    </location>
</feature>
<feature type="transmembrane region" description="Helical" evidence="1">
    <location>
        <begin position="188"/>
        <end position="207"/>
    </location>
</feature>
<feature type="transmembrane region" description="Helical" evidence="1">
    <location>
        <begin position="301"/>
        <end position="321"/>
    </location>
</feature>
<dbReference type="Proteomes" id="UP000289200">
    <property type="component" value="Unassembled WGS sequence"/>
</dbReference>
<organism evidence="2 3">
    <name type="scientific">Rhodoplanes serenus</name>
    <dbReference type="NCBI Taxonomy" id="200615"/>
    <lineage>
        <taxon>Bacteria</taxon>
        <taxon>Pseudomonadati</taxon>
        <taxon>Pseudomonadota</taxon>
        <taxon>Alphaproteobacteria</taxon>
        <taxon>Hyphomicrobiales</taxon>
        <taxon>Nitrobacteraceae</taxon>
        <taxon>Rhodoplanes</taxon>
    </lineage>
</organism>
<feature type="transmembrane region" description="Helical" evidence="1">
    <location>
        <begin position="352"/>
        <end position="372"/>
    </location>
</feature>
<feature type="transmembrane region" description="Helical" evidence="1">
    <location>
        <begin position="25"/>
        <end position="44"/>
    </location>
</feature>
<evidence type="ECO:0000256" key="1">
    <source>
        <dbReference type="SAM" id="Phobius"/>
    </source>
</evidence>
<sequence length="507" mass="53417">MTDTTFDKDGGVPRATRLGVQAERLLLPIAVVVALAIGIVARIVGEAGPLWIDEAVTGVVAAQPDLRAMAAMALQDPNAPLFYALAHAWAGVAGLDDAALRTPSLAAALLTPFIVLLPNPALDRNQRLLWGALLALAWPSLMFAQEARSYALLLALATATTVAFLRLVATPTLGRALLWTSLGTLTVLTHYLAAVVVGLQGLAYLALCGRRALRTWPAVLVVLPAVPWLGLHGPTLARFADPAHAWYQLVELRHMSAVATFLFGTVELAAWTLAIAVLMLLRGLVAGVRRRTLSPPTATPAAVAVVVSVAAAALMLGLGAIRPSFTLRYLVPCVPGLLLGAALVAAEMSRRVPASGFVYVLLFGMLAVRWAADGSVPGHKRDLETQSGSRTLMAAGVERVAFVWDNPLFGAMDPRFARALGGFFFHRAGMPVAVDVVQGADIARLDAWTTAAGPRSGLIWIHEPELNGPLTAHFPPAAARDPAWRCTRTGAGVAGRVAPGVLTCVRN</sequence>
<keyword evidence="1" id="KW-0812">Transmembrane</keyword>
<evidence type="ECO:0000313" key="2">
    <source>
        <dbReference type="EMBL" id="VCU09734.1"/>
    </source>
</evidence>
<dbReference type="OrthoDB" id="559425at2"/>
<dbReference type="RefSeq" id="WP_129609549.1">
    <property type="nucleotide sequence ID" value="NZ_UWOC01000152.1"/>
</dbReference>
<feature type="transmembrane region" description="Helical" evidence="1">
    <location>
        <begin position="327"/>
        <end position="345"/>
    </location>
</feature>
<proteinExistence type="predicted"/>
<dbReference type="AlphaFoldDB" id="A0A447CWL8"/>